<feature type="signal peptide" evidence="1">
    <location>
        <begin position="1"/>
        <end position="19"/>
    </location>
</feature>
<evidence type="ECO:0000313" key="2">
    <source>
        <dbReference type="EMBL" id="QJW83482.1"/>
    </source>
</evidence>
<evidence type="ECO:0000256" key="1">
    <source>
        <dbReference type="SAM" id="SignalP"/>
    </source>
</evidence>
<name>A0ABX6P1B4_9BURK</name>
<accession>A0ABX6P1B4</accession>
<keyword evidence="3" id="KW-1185">Reference proteome</keyword>
<dbReference type="EMBL" id="CP053418">
    <property type="protein sequence ID" value="QJW83482.1"/>
    <property type="molecule type" value="Genomic_DNA"/>
</dbReference>
<gene>
    <name evidence="2" type="ORF">HK414_02915</name>
</gene>
<evidence type="ECO:0008006" key="4">
    <source>
        <dbReference type="Google" id="ProtNLM"/>
    </source>
</evidence>
<keyword evidence="1" id="KW-0732">Signal</keyword>
<sequence>MTASMVAVPWAAAAVTVKAGVAMPSASVAVSTPLMTPPSSLPMPVALPPNTVASLTGVTVTVTVAVSVTPPEVTV</sequence>
<evidence type="ECO:0000313" key="3">
    <source>
        <dbReference type="Proteomes" id="UP000500826"/>
    </source>
</evidence>
<proteinExistence type="predicted"/>
<feature type="chain" id="PRO_5046798003" description="Secreted protein" evidence="1">
    <location>
        <begin position="20"/>
        <end position="75"/>
    </location>
</feature>
<reference evidence="2 3" key="1">
    <citation type="submission" date="2020-05" db="EMBL/GenBank/DDBJ databases">
        <title>Ramlibacter rhizophilus sp. nov., isolated from rhizosphere soil of national flower Mugunghwa from South Korea.</title>
        <authorList>
            <person name="Zheng-Fei Y."/>
            <person name="Huan T."/>
        </authorList>
    </citation>
    <scope>NUCLEOTIDE SEQUENCE [LARGE SCALE GENOMIC DNA]</scope>
    <source>
        <strain evidence="2 3">H242</strain>
    </source>
</reference>
<dbReference type="Proteomes" id="UP000500826">
    <property type="component" value="Chromosome"/>
</dbReference>
<organism evidence="2 3">
    <name type="scientific">Ramlibacter terrae</name>
    <dbReference type="NCBI Taxonomy" id="2732511"/>
    <lineage>
        <taxon>Bacteria</taxon>
        <taxon>Pseudomonadati</taxon>
        <taxon>Pseudomonadota</taxon>
        <taxon>Betaproteobacteria</taxon>
        <taxon>Burkholderiales</taxon>
        <taxon>Comamonadaceae</taxon>
        <taxon>Ramlibacter</taxon>
    </lineage>
</organism>
<protein>
    <recommendedName>
        <fullName evidence="4">Secreted protein</fullName>
    </recommendedName>
</protein>